<organism evidence="3 4">
    <name type="scientific">Paraburkholderia ribeironis</name>
    <dbReference type="NCBI Taxonomy" id="1247936"/>
    <lineage>
        <taxon>Bacteria</taxon>
        <taxon>Pseudomonadati</taxon>
        <taxon>Pseudomonadota</taxon>
        <taxon>Betaproteobacteria</taxon>
        <taxon>Burkholderiales</taxon>
        <taxon>Burkholderiaceae</taxon>
        <taxon>Paraburkholderia</taxon>
    </lineage>
</organism>
<accession>A0A1N7RN77</accession>
<protein>
    <recommendedName>
        <fullName evidence="2">Zorya protein ZorC EH domain-containing protein</fullName>
    </recommendedName>
</protein>
<evidence type="ECO:0000256" key="1">
    <source>
        <dbReference type="SAM" id="MobiDB-lite"/>
    </source>
</evidence>
<dbReference type="STRING" id="1247936.BN2475_90082"/>
<dbReference type="OrthoDB" id="9046380at2"/>
<feature type="domain" description="Zorya protein ZorC EH" evidence="2">
    <location>
        <begin position="38"/>
        <end position="461"/>
    </location>
</feature>
<gene>
    <name evidence="3" type="ORF">BN2475_90082</name>
</gene>
<dbReference type="EMBL" id="CYGX02000009">
    <property type="protein sequence ID" value="SIT36556.1"/>
    <property type="molecule type" value="Genomic_DNA"/>
</dbReference>
<feature type="compositionally biased region" description="Basic and acidic residues" evidence="1">
    <location>
        <begin position="472"/>
        <end position="481"/>
    </location>
</feature>
<dbReference type="AlphaFoldDB" id="A0A1N7RN77"/>
<dbReference type="InterPro" id="IPR028943">
    <property type="entry name" value="ZorC_EH_Signature_dom"/>
</dbReference>
<dbReference type="RefSeq" id="WP_094778296.1">
    <property type="nucleotide sequence ID" value="NZ_CYGX02000009.1"/>
</dbReference>
<sequence length="574" mass="65399">MLAVEALEVLSRKLGVAIGAMGLHAGEFGKPELVEKPVREAERIFQGYSKATPSGEDAYDAARAFLRGKELDPWQREFVASALATPIREQNGRMVLGARRFPALLAEYEKEAKRGDLWRLTWYGLLYSYFQFDPVISKDEVTHNGWEALRSFLEQSWPLIDRQAGEALVPEWVKVLRKESSVLTRTPVERYTAAYLRGDTAAVEQLSADLGIPSSSWFWHALVLGVVKRASEIKDDARFRQQIPLLLRLIESKPAFRDDALEAILIRYEASKEAPQDERLRDYVCQPSVWKNPKNRDEGLAPAWNRVPDEVWRMVLSWVNEQNLKDFFDILAARNNADEGRLAFWSSYLKQITWTRLIFGAETMMLRHRNPEVRALIAREEGAYAQLTAKREVDAFMMQIGSYVIVEFSKKPNACYVYNVGSLPFGRYDKYYHGGTSDLSTGFHQSCPARIVHTPGWQKRADMELRDLGIRPDNPSAHRELSTGATQPASISKRWSGAPANHRDGIQQGPDLAVLRALLKRFGGASIDDRRKSETSGGRLWVEDPMQRMLLARELKAMGFKWANSRQAWYFPES</sequence>
<feature type="region of interest" description="Disordered" evidence="1">
    <location>
        <begin position="472"/>
        <end position="491"/>
    </location>
</feature>
<evidence type="ECO:0000313" key="4">
    <source>
        <dbReference type="Proteomes" id="UP000187012"/>
    </source>
</evidence>
<evidence type="ECO:0000313" key="3">
    <source>
        <dbReference type="EMBL" id="SIT36556.1"/>
    </source>
</evidence>
<reference evidence="3 4" key="1">
    <citation type="submission" date="2016-12" db="EMBL/GenBank/DDBJ databases">
        <authorList>
            <person name="Song W.-J."/>
            <person name="Kurnit D.M."/>
        </authorList>
    </citation>
    <scope>NUCLEOTIDE SEQUENCE [LARGE SCALE GENOMIC DNA]</scope>
    <source>
        <strain evidence="3 4">STM7296</strain>
    </source>
</reference>
<keyword evidence="4" id="KW-1185">Reference proteome</keyword>
<dbReference type="Proteomes" id="UP000187012">
    <property type="component" value="Unassembled WGS sequence"/>
</dbReference>
<proteinExistence type="predicted"/>
<name>A0A1N7RN77_9BURK</name>
<evidence type="ECO:0000259" key="2">
    <source>
        <dbReference type="Pfam" id="PF15611"/>
    </source>
</evidence>
<dbReference type="Pfam" id="PF15611">
    <property type="entry name" value="EH_Signature"/>
    <property type="match status" value="1"/>
</dbReference>